<dbReference type="GO" id="GO:0004691">
    <property type="term" value="F:cAMP-dependent protein kinase activity"/>
    <property type="evidence" value="ECO:0007669"/>
    <property type="project" value="TreeGrafter"/>
</dbReference>
<keyword evidence="3" id="KW-0547">Nucleotide-binding</keyword>
<keyword evidence="5" id="KW-0067">ATP-binding</keyword>
<dbReference type="GO" id="GO:0005952">
    <property type="term" value="C:cAMP-dependent protein kinase complex"/>
    <property type="evidence" value="ECO:0007669"/>
    <property type="project" value="TreeGrafter"/>
</dbReference>
<dbReference type="GO" id="GO:0005524">
    <property type="term" value="F:ATP binding"/>
    <property type="evidence" value="ECO:0007669"/>
    <property type="project" value="UniProtKB-KW"/>
</dbReference>
<organism evidence="8 9">
    <name type="scientific">Babesia duncani</name>
    <dbReference type="NCBI Taxonomy" id="323732"/>
    <lineage>
        <taxon>Eukaryota</taxon>
        <taxon>Sar</taxon>
        <taxon>Alveolata</taxon>
        <taxon>Apicomplexa</taxon>
        <taxon>Aconoidasida</taxon>
        <taxon>Piroplasmida</taxon>
        <taxon>Babesiidae</taxon>
        <taxon>Babesia</taxon>
    </lineage>
</organism>
<feature type="domain" description="Protein kinase" evidence="6">
    <location>
        <begin position="37"/>
        <end position="313"/>
    </location>
</feature>
<evidence type="ECO:0000256" key="5">
    <source>
        <dbReference type="ARBA" id="ARBA00022840"/>
    </source>
</evidence>
<dbReference type="KEGG" id="bdw:94336729"/>
<keyword evidence="4 8" id="KW-0418">Kinase</keyword>
<dbReference type="InterPro" id="IPR011009">
    <property type="entry name" value="Kinase-like_dom_sf"/>
</dbReference>
<dbReference type="EMBL" id="JALLKP010000003">
    <property type="protein sequence ID" value="KAK2195835.1"/>
    <property type="molecule type" value="Genomic_DNA"/>
</dbReference>
<keyword evidence="1" id="KW-0723">Serine/threonine-protein kinase</keyword>
<dbReference type="Gene3D" id="1.10.510.10">
    <property type="entry name" value="Transferase(Phosphotransferase) domain 1"/>
    <property type="match status" value="1"/>
</dbReference>
<dbReference type="InterPro" id="IPR000719">
    <property type="entry name" value="Prot_kinase_dom"/>
</dbReference>
<dbReference type="Pfam" id="PF00069">
    <property type="entry name" value="Pkinase"/>
    <property type="match status" value="1"/>
</dbReference>
<evidence type="ECO:0000313" key="7">
    <source>
        <dbReference type="EMBL" id="KAK2194756.1"/>
    </source>
</evidence>
<evidence type="ECO:0000259" key="6">
    <source>
        <dbReference type="PROSITE" id="PS50011"/>
    </source>
</evidence>
<dbReference type="Gene3D" id="3.30.200.20">
    <property type="entry name" value="Phosphorylase Kinase, domain 1"/>
    <property type="match status" value="1"/>
</dbReference>
<sequence>MQRGFLHSSDPRVSRISQAPVAAIDAVVNRKYTLEDFELERLVGTGNFCEVWHVTLKARPRESFALKIYDKNIVTRKGQIKCVQQEREAMLMLNEPGCDNVIRLIGTFKNDKCVYLLYEFAEGGELWEQTSFCGIVDMGYAQGCMLQVIEGLEYIHSKNLVHRDLKCENLLVKDGIIKIADLGSSLLIHQAEAESHIAAAPPQQVPYNRKEFKHFVGTPAFMPPEAIENRDSGKLRDLWSLGCLFYQLLVGRPCFYASTDYWTFSRIKGRELEFPPDMDPLAMDLISNLLQIDPERRLGASGGFDKIRNHEFFKIAIQTQITNAFVKNVKRSCTRIGMAILKSENKTPSEKFACMLQEIKDETLTTSRDELRVLKTLIKKMSWFQSTTEEQLAKEAKLTQELLYE</sequence>
<evidence type="ECO:0000256" key="1">
    <source>
        <dbReference type="ARBA" id="ARBA00022527"/>
    </source>
</evidence>
<comment type="caution">
    <text evidence="8">The sequence shown here is derived from an EMBL/GenBank/DDBJ whole genome shotgun (WGS) entry which is preliminary data.</text>
</comment>
<dbReference type="AlphaFoldDB" id="A0AAD9UNG0"/>
<keyword evidence="2" id="KW-0808">Transferase</keyword>
<evidence type="ECO:0000256" key="4">
    <source>
        <dbReference type="ARBA" id="ARBA00022777"/>
    </source>
</evidence>
<dbReference type="SUPFAM" id="SSF56112">
    <property type="entry name" value="Protein kinase-like (PK-like)"/>
    <property type="match status" value="1"/>
</dbReference>
<dbReference type="Proteomes" id="UP001214638">
    <property type="component" value="Unassembled WGS sequence"/>
</dbReference>
<evidence type="ECO:0000256" key="3">
    <source>
        <dbReference type="ARBA" id="ARBA00022741"/>
    </source>
</evidence>
<evidence type="ECO:0000313" key="9">
    <source>
        <dbReference type="Proteomes" id="UP001214638"/>
    </source>
</evidence>
<dbReference type="SMART" id="SM00220">
    <property type="entry name" value="S_TKc"/>
    <property type="match status" value="1"/>
</dbReference>
<gene>
    <name evidence="8" type="ORF">BdWA1_002431</name>
    <name evidence="7" type="ORF">BdWA1_003768</name>
</gene>
<dbReference type="PROSITE" id="PS50011">
    <property type="entry name" value="PROTEIN_KINASE_DOM"/>
    <property type="match status" value="1"/>
</dbReference>
<dbReference type="RefSeq" id="XP_067802678.1">
    <property type="nucleotide sequence ID" value="XM_067947456.1"/>
</dbReference>
<dbReference type="GeneID" id="94336729"/>
<accession>A0AAD9UNG0</accession>
<evidence type="ECO:0000313" key="8">
    <source>
        <dbReference type="EMBL" id="KAK2195835.1"/>
    </source>
</evidence>
<keyword evidence="9" id="KW-1185">Reference proteome</keyword>
<dbReference type="EMBL" id="JALLKP010000049">
    <property type="protein sequence ID" value="KAK2194756.1"/>
    <property type="molecule type" value="Genomic_DNA"/>
</dbReference>
<evidence type="ECO:0000256" key="2">
    <source>
        <dbReference type="ARBA" id="ARBA00022679"/>
    </source>
</evidence>
<dbReference type="InterPro" id="IPR008271">
    <property type="entry name" value="Ser/Thr_kinase_AS"/>
</dbReference>
<name>A0AAD9UNG0_9APIC</name>
<dbReference type="PANTHER" id="PTHR24353:SF37">
    <property type="entry name" value="CAMP-DEPENDENT PROTEIN KINASE CATALYTIC SUBUNIT PRKX"/>
    <property type="match status" value="1"/>
</dbReference>
<protein>
    <submittedName>
        <fullName evidence="8">Bifunctional Serine-threonine-protein kinase</fullName>
    </submittedName>
</protein>
<proteinExistence type="predicted"/>
<reference evidence="8" key="1">
    <citation type="journal article" date="2023" name="Nat. Microbiol.">
        <title>Babesia duncani multi-omics identifies virulence factors and drug targets.</title>
        <authorList>
            <person name="Singh P."/>
            <person name="Lonardi S."/>
            <person name="Liang Q."/>
            <person name="Vydyam P."/>
            <person name="Khabirova E."/>
            <person name="Fang T."/>
            <person name="Gihaz S."/>
            <person name="Thekkiniath J."/>
            <person name="Munshi M."/>
            <person name="Abel S."/>
            <person name="Ciampossin L."/>
            <person name="Batugedara G."/>
            <person name="Gupta M."/>
            <person name="Lu X.M."/>
            <person name="Lenz T."/>
            <person name="Chakravarty S."/>
            <person name="Cornillot E."/>
            <person name="Hu Y."/>
            <person name="Ma W."/>
            <person name="Gonzalez L.M."/>
            <person name="Sanchez S."/>
            <person name="Estrada K."/>
            <person name="Sanchez-Flores A."/>
            <person name="Montero E."/>
            <person name="Harb O.S."/>
            <person name="Le Roch K.G."/>
            <person name="Mamoun C.B."/>
        </authorList>
    </citation>
    <scope>NUCLEOTIDE SEQUENCE</scope>
    <source>
        <strain evidence="8">WA1</strain>
    </source>
</reference>
<dbReference type="PROSITE" id="PS00108">
    <property type="entry name" value="PROTEIN_KINASE_ST"/>
    <property type="match status" value="1"/>
</dbReference>
<dbReference type="PANTHER" id="PTHR24353">
    <property type="entry name" value="CYCLIC NUCLEOTIDE-DEPENDENT PROTEIN KINASE"/>
    <property type="match status" value="1"/>
</dbReference>